<dbReference type="RefSeq" id="WP_342023072.1">
    <property type="nucleotide sequence ID" value="NZ_CP151657.1"/>
</dbReference>
<keyword evidence="3" id="KW-1185">Reference proteome</keyword>
<accession>A0ABZ2ZUP3</accession>
<dbReference type="PIRSF" id="PIRSF010260">
    <property type="entry name" value="UCP010260"/>
    <property type="match status" value="1"/>
</dbReference>
<gene>
    <name evidence="2" type="ORF">AAE021_14790</name>
</gene>
<feature type="domain" description="DUF1990" evidence="1">
    <location>
        <begin position="22"/>
        <end position="181"/>
    </location>
</feature>
<protein>
    <submittedName>
        <fullName evidence="2">DUF1990 domain-containing protein</fullName>
    </submittedName>
</protein>
<dbReference type="Proteomes" id="UP001448858">
    <property type="component" value="Chromosome"/>
</dbReference>
<dbReference type="PANTHER" id="PTHR34202">
    <property type="entry name" value="UPF0548 PROTEIN"/>
    <property type="match status" value="1"/>
</dbReference>
<dbReference type="EMBL" id="CP151657">
    <property type="protein sequence ID" value="WZP15411.1"/>
    <property type="molecule type" value="Genomic_DNA"/>
</dbReference>
<evidence type="ECO:0000259" key="1">
    <source>
        <dbReference type="Pfam" id="PF09348"/>
    </source>
</evidence>
<dbReference type="InterPro" id="IPR014457">
    <property type="entry name" value="UCP010260"/>
</dbReference>
<name>A0ABZ2ZUP3_9MICC</name>
<sequence length="192" mass="20837">MIRGLSYPDSGYTRRPYPQPLTHRWPEGYRLVLRRERLDVADPAAGFLRLANGILNWDLHRLSGLRVAARTPRAAAGVEMSSGVGLGPLRYYAPCRVLWAEEPEVDDGGVPIAGQRAGFGYGTLKGHPEQGEEGFYAELDGEGKLAFRVAAYSRPANRLIAAGDFANRAVQGFITRRYVAAAYTLASGSAAA</sequence>
<proteinExistence type="predicted"/>
<reference evidence="2 3" key="1">
    <citation type="submission" date="2024-04" db="EMBL/GenBank/DDBJ databases">
        <title>Arthrobacter sp. from Plains bison fecal sample.</title>
        <authorList>
            <person name="Ruzzini A."/>
        </authorList>
    </citation>
    <scope>NUCLEOTIDE SEQUENCE [LARGE SCALE GENOMIC DNA]</scope>
    <source>
        <strain evidence="2 3">EINP1</strain>
    </source>
</reference>
<dbReference type="Pfam" id="PF09348">
    <property type="entry name" value="DUF1990"/>
    <property type="match status" value="1"/>
</dbReference>
<evidence type="ECO:0000313" key="3">
    <source>
        <dbReference type="Proteomes" id="UP001448858"/>
    </source>
</evidence>
<organism evidence="2 3">
    <name type="scientific">Arthrobacter citreus</name>
    <dbReference type="NCBI Taxonomy" id="1670"/>
    <lineage>
        <taxon>Bacteria</taxon>
        <taxon>Bacillati</taxon>
        <taxon>Actinomycetota</taxon>
        <taxon>Actinomycetes</taxon>
        <taxon>Micrococcales</taxon>
        <taxon>Micrococcaceae</taxon>
        <taxon>Arthrobacter</taxon>
    </lineage>
</organism>
<evidence type="ECO:0000313" key="2">
    <source>
        <dbReference type="EMBL" id="WZP15411.1"/>
    </source>
</evidence>
<dbReference type="InterPro" id="IPR018960">
    <property type="entry name" value="DUF1990"/>
</dbReference>
<dbReference type="PANTHER" id="PTHR34202:SF1">
    <property type="entry name" value="UPF0548 PROTEIN"/>
    <property type="match status" value="1"/>
</dbReference>